<dbReference type="PROSITE" id="PS00560">
    <property type="entry name" value="CARBOXYPEPT_SER_HIS"/>
    <property type="match status" value="1"/>
</dbReference>
<dbReference type="Proteomes" id="UP001085076">
    <property type="component" value="Miscellaneous, Linkage group lg07"/>
</dbReference>
<evidence type="ECO:0000313" key="3">
    <source>
        <dbReference type="EMBL" id="KAJ0966856.1"/>
    </source>
</evidence>
<keyword evidence="4" id="KW-1185">Reference proteome</keyword>
<dbReference type="Gene3D" id="3.40.50.1820">
    <property type="entry name" value="alpha/beta hydrolase"/>
    <property type="match status" value="1"/>
</dbReference>
<dbReference type="Gene3D" id="6.10.250.940">
    <property type="match status" value="1"/>
</dbReference>
<dbReference type="Pfam" id="PF00450">
    <property type="entry name" value="Peptidase_S10"/>
    <property type="match status" value="4"/>
</dbReference>
<name>A0A9D5H845_9LILI</name>
<dbReference type="Gene3D" id="3.40.50.12670">
    <property type="match status" value="1"/>
</dbReference>
<dbReference type="OrthoDB" id="443318at2759"/>
<evidence type="ECO:0000256" key="1">
    <source>
        <dbReference type="ARBA" id="ARBA00009431"/>
    </source>
</evidence>
<dbReference type="SUPFAM" id="SSF53474">
    <property type="entry name" value="alpha/beta-Hydrolases"/>
    <property type="match status" value="3"/>
</dbReference>
<organism evidence="3 4">
    <name type="scientific">Dioscorea zingiberensis</name>
    <dbReference type="NCBI Taxonomy" id="325984"/>
    <lineage>
        <taxon>Eukaryota</taxon>
        <taxon>Viridiplantae</taxon>
        <taxon>Streptophyta</taxon>
        <taxon>Embryophyta</taxon>
        <taxon>Tracheophyta</taxon>
        <taxon>Spermatophyta</taxon>
        <taxon>Magnoliopsida</taxon>
        <taxon>Liliopsida</taxon>
        <taxon>Dioscoreales</taxon>
        <taxon>Dioscoreaceae</taxon>
        <taxon>Dioscorea</taxon>
    </lineage>
</organism>
<proteinExistence type="inferred from homology"/>
<dbReference type="InterPro" id="IPR033124">
    <property type="entry name" value="Ser_caboxypep_his_AS"/>
</dbReference>
<evidence type="ECO:0000313" key="4">
    <source>
        <dbReference type="Proteomes" id="UP001085076"/>
    </source>
</evidence>
<sequence length="262" mass="29750">MSSTKGWHQKLAGYDPCAGYHTFAYLNRPDVQEALHANVTKIPYTWSECSDVITSWNDSSFTMLPTIQKLINGGLRVWVYRCPGEETGQLCNLATGQEPHAKGRHHLKSIEDFRSYLREEANLLFLESPVGVGFSYTNTSSDLNELGDNFTGHYVPQLADKIFDENKKVSEENYINLKGFMCCNNQLERFTLHYAANYPEAHQWWSQSLGLQVGGWTLVYDGLTFVTIRGAGHEVPLFAPRQAQQLVRHFLKNEDLPSKPSK</sequence>
<dbReference type="PANTHER" id="PTHR11802:SF31">
    <property type="entry name" value="SERINE CARBOXYPEPTIDASE-LIKE 34"/>
    <property type="match status" value="1"/>
</dbReference>
<comment type="caution">
    <text evidence="3">The sequence shown here is derived from an EMBL/GenBank/DDBJ whole genome shotgun (WGS) entry which is preliminary data.</text>
</comment>
<protein>
    <submittedName>
        <fullName evidence="3">Uncharacterized protein</fullName>
    </submittedName>
</protein>
<dbReference type="InterPro" id="IPR001563">
    <property type="entry name" value="Peptidase_S10"/>
</dbReference>
<dbReference type="PANTHER" id="PTHR11802">
    <property type="entry name" value="SERINE PROTEASE FAMILY S10 SERINE CARBOXYPEPTIDASE"/>
    <property type="match status" value="1"/>
</dbReference>
<comment type="similarity">
    <text evidence="1">Belongs to the peptidase S10 family.</text>
</comment>
<dbReference type="InterPro" id="IPR029058">
    <property type="entry name" value="AB_hydrolase_fold"/>
</dbReference>
<dbReference type="AlphaFoldDB" id="A0A9D5H845"/>
<accession>A0A9D5H845</accession>
<dbReference type="GO" id="GO:0004185">
    <property type="term" value="F:serine-type carboxypeptidase activity"/>
    <property type="evidence" value="ECO:0007669"/>
    <property type="project" value="InterPro"/>
</dbReference>
<dbReference type="GO" id="GO:0005773">
    <property type="term" value="C:vacuole"/>
    <property type="evidence" value="ECO:0007669"/>
    <property type="project" value="TreeGrafter"/>
</dbReference>
<reference evidence="3" key="2">
    <citation type="journal article" date="2022" name="Hortic Res">
        <title>The genome of Dioscorea zingiberensis sheds light on the biosynthesis, origin and evolution of the medicinally important diosgenin saponins.</title>
        <authorList>
            <person name="Li Y."/>
            <person name="Tan C."/>
            <person name="Li Z."/>
            <person name="Guo J."/>
            <person name="Li S."/>
            <person name="Chen X."/>
            <person name="Wang C."/>
            <person name="Dai X."/>
            <person name="Yang H."/>
            <person name="Song W."/>
            <person name="Hou L."/>
            <person name="Xu J."/>
            <person name="Tong Z."/>
            <person name="Xu A."/>
            <person name="Yuan X."/>
            <person name="Wang W."/>
            <person name="Yang Q."/>
            <person name="Chen L."/>
            <person name="Sun Z."/>
            <person name="Wang K."/>
            <person name="Pan B."/>
            <person name="Chen J."/>
            <person name="Bao Y."/>
            <person name="Liu F."/>
            <person name="Qi X."/>
            <person name="Gang D.R."/>
            <person name="Wen J."/>
            <person name="Li J."/>
        </authorList>
    </citation>
    <scope>NUCLEOTIDE SEQUENCE</scope>
    <source>
        <strain evidence="3">Dzin_1.0</strain>
    </source>
</reference>
<dbReference type="GO" id="GO:0006508">
    <property type="term" value="P:proteolysis"/>
    <property type="evidence" value="ECO:0007669"/>
    <property type="project" value="InterPro"/>
</dbReference>
<reference evidence="3" key="1">
    <citation type="submission" date="2021-03" db="EMBL/GenBank/DDBJ databases">
        <authorList>
            <person name="Li Z."/>
            <person name="Yang C."/>
        </authorList>
    </citation>
    <scope>NUCLEOTIDE SEQUENCE</scope>
    <source>
        <strain evidence="3">Dzin_1.0</strain>
        <tissue evidence="3">Leaf</tissue>
    </source>
</reference>
<dbReference type="EMBL" id="JAGGNH010000007">
    <property type="protein sequence ID" value="KAJ0966856.1"/>
    <property type="molecule type" value="Genomic_DNA"/>
</dbReference>
<keyword evidence="2" id="KW-0325">Glycoprotein</keyword>
<evidence type="ECO:0000256" key="2">
    <source>
        <dbReference type="ARBA" id="ARBA00023180"/>
    </source>
</evidence>
<gene>
    <name evidence="3" type="ORF">J5N97_023773</name>
</gene>